<comment type="caution">
    <text evidence="3">The sequence shown here is derived from an EMBL/GenBank/DDBJ whole genome shotgun (WGS) entry which is preliminary data.</text>
</comment>
<feature type="signal peptide" evidence="2">
    <location>
        <begin position="1"/>
        <end position="27"/>
    </location>
</feature>
<feature type="transmembrane region" description="Helical" evidence="1">
    <location>
        <begin position="410"/>
        <end position="431"/>
    </location>
</feature>
<accession>A0A226DEQ0</accession>
<dbReference type="OrthoDB" id="8299208at2759"/>
<evidence type="ECO:0000256" key="2">
    <source>
        <dbReference type="SAM" id="SignalP"/>
    </source>
</evidence>
<dbReference type="EMBL" id="LNIX01000023">
    <property type="protein sequence ID" value="OXA43187.1"/>
    <property type="molecule type" value="Genomic_DNA"/>
</dbReference>
<gene>
    <name evidence="3" type="ORF">Fcan01_21982</name>
</gene>
<evidence type="ECO:0000313" key="4">
    <source>
        <dbReference type="Proteomes" id="UP000198287"/>
    </source>
</evidence>
<proteinExistence type="predicted"/>
<sequence>MEALNQHNSIMIGLMLMIMESAVVIEGDCSPIVSQTHHKLEITDYFIPFGNCTVIAFVPNKATRFLQQKEQHAPIILFALDFTQGEIIDHKFSIVARRNPSPHCWTSFLILPEMHENFILDKKYLDTPSEANFISPYWSNQYFIWITTIKNDIQKCFERWKYAEMYQDGIRDVILITVKMHKNELISSNGSDMRIYYKNQYYMHAAIVDVESAPSWLIIDCLPNECYNLIESMVTNVSMSNKYIWTTFVKLDTQFTTINKLLSVLDFAKVQTKSRHGYQKIADLVTFNTFVSYWVLQDVIRHSPGYVVWSHVFPSITKPPSYPGGNFNTYVALEMRRFTPVSCYGVKRANSGILAAIMAPFDWETWTCILISVSIFILICSLLSIASNGSFFAIAMFLEKSELSLKHISSEYISAVDTLIVTWAIMIGIILPNLYKTFFTMEMIIPMSYKSSWKSIADIEGLRILIPFNLLVETEVDSSQMSDLVQHYYFFRAVLVRLIELYRLAEANSGLDVNSNMSKHLLNIIGPHFGLGVDGRTYGNGTFNRSSFGLESPYNKSEFKDIPVQPVLYREPNVTLKALTSCEKVVFMDMKGNIDAILPFLNDNRKGIKFLKGNDDTLFAEYRGWSMLPIRNNYALGRLKVMISSGIFSHWETLYYLWKPRKLFHTYSNWTHPKFNSVSQLDVNSKISTAFYICRICLLFSVAVLAMEASLFLLPKWIDMNIYYGKKTTTFHEPMPTILPAGPFIPEGFTAYA</sequence>
<feature type="transmembrane region" description="Helical" evidence="1">
    <location>
        <begin position="369"/>
        <end position="398"/>
    </location>
</feature>
<dbReference type="Proteomes" id="UP000198287">
    <property type="component" value="Unassembled WGS sequence"/>
</dbReference>
<keyword evidence="1" id="KW-1133">Transmembrane helix</keyword>
<keyword evidence="4" id="KW-1185">Reference proteome</keyword>
<evidence type="ECO:0000313" key="3">
    <source>
        <dbReference type="EMBL" id="OXA43187.1"/>
    </source>
</evidence>
<feature type="chain" id="PRO_5012172055" evidence="2">
    <location>
        <begin position="28"/>
        <end position="753"/>
    </location>
</feature>
<dbReference type="AlphaFoldDB" id="A0A226DEQ0"/>
<organism evidence="3 4">
    <name type="scientific">Folsomia candida</name>
    <name type="common">Springtail</name>
    <dbReference type="NCBI Taxonomy" id="158441"/>
    <lineage>
        <taxon>Eukaryota</taxon>
        <taxon>Metazoa</taxon>
        <taxon>Ecdysozoa</taxon>
        <taxon>Arthropoda</taxon>
        <taxon>Hexapoda</taxon>
        <taxon>Collembola</taxon>
        <taxon>Entomobryomorpha</taxon>
        <taxon>Isotomoidea</taxon>
        <taxon>Isotomidae</taxon>
        <taxon>Proisotominae</taxon>
        <taxon>Folsomia</taxon>
    </lineage>
</organism>
<keyword evidence="1" id="KW-0472">Membrane</keyword>
<keyword evidence="1" id="KW-0812">Transmembrane</keyword>
<protein>
    <submittedName>
        <fullName evidence="3">Uncharacterized protein</fullName>
    </submittedName>
</protein>
<feature type="transmembrane region" description="Helical" evidence="1">
    <location>
        <begin position="690"/>
        <end position="714"/>
    </location>
</feature>
<evidence type="ECO:0000256" key="1">
    <source>
        <dbReference type="SAM" id="Phobius"/>
    </source>
</evidence>
<keyword evidence="2" id="KW-0732">Signal</keyword>
<reference evidence="3 4" key="1">
    <citation type="submission" date="2015-12" db="EMBL/GenBank/DDBJ databases">
        <title>The genome of Folsomia candida.</title>
        <authorList>
            <person name="Faddeeva A."/>
            <person name="Derks M.F."/>
            <person name="Anvar Y."/>
            <person name="Smit S."/>
            <person name="Van Straalen N."/>
            <person name="Roelofs D."/>
        </authorList>
    </citation>
    <scope>NUCLEOTIDE SEQUENCE [LARGE SCALE GENOMIC DNA]</scope>
    <source>
        <strain evidence="3 4">VU population</strain>
        <tissue evidence="3">Whole body</tissue>
    </source>
</reference>
<name>A0A226DEQ0_FOLCA</name>